<sequence length="154" mass="17112">MLGIKVPRFLPQVVKLSAAEVLAPLVLPAYDVKLVIHVTNRTKLPATSHPGDLILSLPIEVVYLSGVQDLEPRTDPADDESNAVQSVEANKHRGLIMSGPLNHRSEDNSYLHTTEPSIPLPEMRRWVPTQTDSLSNNEKQGSQGRVERLRRPRS</sequence>
<name>A0A5P1EK57_ASPOF</name>
<organism evidence="2 3">
    <name type="scientific">Asparagus officinalis</name>
    <name type="common">Garden asparagus</name>
    <dbReference type="NCBI Taxonomy" id="4686"/>
    <lineage>
        <taxon>Eukaryota</taxon>
        <taxon>Viridiplantae</taxon>
        <taxon>Streptophyta</taxon>
        <taxon>Embryophyta</taxon>
        <taxon>Tracheophyta</taxon>
        <taxon>Spermatophyta</taxon>
        <taxon>Magnoliopsida</taxon>
        <taxon>Liliopsida</taxon>
        <taxon>Asparagales</taxon>
        <taxon>Asparagaceae</taxon>
        <taxon>Asparagoideae</taxon>
        <taxon>Asparagus</taxon>
    </lineage>
</organism>
<gene>
    <name evidence="2" type="ORF">A4U43_C06F4790</name>
</gene>
<dbReference type="AlphaFoldDB" id="A0A5P1EK57"/>
<accession>A0A5P1EK57</accession>
<evidence type="ECO:0000313" key="3">
    <source>
        <dbReference type="Proteomes" id="UP000243459"/>
    </source>
</evidence>
<evidence type="ECO:0000313" key="2">
    <source>
        <dbReference type="EMBL" id="ONK66164.1"/>
    </source>
</evidence>
<protein>
    <submittedName>
        <fullName evidence="2">Uncharacterized protein</fullName>
    </submittedName>
</protein>
<feature type="compositionally biased region" description="Basic and acidic residues" evidence="1">
    <location>
        <begin position="145"/>
        <end position="154"/>
    </location>
</feature>
<reference evidence="3" key="1">
    <citation type="journal article" date="2017" name="Nat. Commun.">
        <title>The asparagus genome sheds light on the origin and evolution of a young Y chromosome.</title>
        <authorList>
            <person name="Harkess A."/>
            <person name="Zhou J."/>
            <person name="Xu C."/>
            <person name="Bowers J.E."/>
            <person name="Van der Hulst R."/>
            <person name="Ayyampalayam S."/>
            <person name="Mercati F."/>
            <person name="Riccardi P."/>
            <person name="McKain M.R."/>
            <person name="Kakrana A."/>
            <person name="Tang H."/>
            <person name="Ray J."/>
            <person name="Groenendijk J."/>
            <person name="Arikit S."/>
            <person name="Mathioni S.M."/>
            <person name="Nakano M."/>
            <person name="Shan H."/>
            <person name="Telgmann-Rauber A."/>
            <person name="Kanno A."/>
            <person name="Yue Z."/>
            <person name="Chen H."/>
            <person name="Li W."/>
            <person name="Chen Y."/>
            <person name="Xu X."/>
            <person name="Zhang Y."/>
            <person name="Luo S."/>
            <person name="Chen H."/>
            <person name="Gao J."/>
            <person name="Mao Z."/>
            <person name="Pires J.C."/>
            <person name="Luo M."/>
            <person name="Kudrna D."/>
            <person name="Wing R.A."/>
            <person name="Meyers B.C."/>
            <person name="Yi K."/>
            <person name="Kong H."/>
            <person name="Lavrijsen P."/>
            <person name="Sunseri F."/>
            <person name="Falavigna A."/>
            <person name="Ye Y."/>
            <person name="Leebens-Mack J.H."/>
            <person name="Chen G."/>
        </authorList>
    </citation>
    <scope>NUCLEOTIDE SEQUENCE [LARGE SCALE GENOMIC DNA]</scope>
    <source>
        <strain evidence="3">cv. DH0086</strain>
    </source>
</reference>
<keyword evidence="3" id="KW-1185">Reference proteome</keyword>
<proteinExistence type="predicted"/>
<dbReference type="Gramene" id="ONK66164">
    <property type="protein sequence ID" value="ONK66164"/>
    <property type="gene ID" value="A4U43_C06F4790"/>
</dbReference>
<feature type="compositionally biased region" description="Polar residues" evidence="1">
    <location>
        <begin position="128"/>
        <end position="143"/>
    </location>
</feature>
<dbReference type="EMBL" id="CM007386">
    <property type="protein sequence ID" value="ONK66164.1"/>
    <property type="molecule type" value="Genomic_DNA"/>
</dbReference>
<feature type="region of interest" description="Disordered" evidence="1">
    <location>
        <begin position="88"/>
        <end position="154"/>
    </location>
</feature>
<dbReference type="Proteomes" id="UP000243459">
    <property type="component" value="Chromosome 6"/>
</dbReference>
<evidence type="ECO:0000256" key="1">
    <source>
        <dbReference type="SAM" id="MobiDB-lite"/>
    </source>
</evidence>